<evidence type="ECO:0000313" key="3">
    <source>
        <dbReference type="Proteomes" id="UP000179786"/>
    </source>
</evidence>
<reference evidence="2 3" key="1">
    <citation type="submission" date="2016-09" db="EMBL/GenBank/DDBJ databases">
        <title>Pseudoalteromonas amylolytica sp. nov., isolated from the surface seawater.</title>
        <authorList>
            <person name="Wu Y.-H."/>
            <person name="Cheng H."/>
            <person name="Jin X.-B."/>
            <person name="Wang C.-S."/>
            <person name="Xu X.-W."/>
        </authorList>
    </citation>
    <scope>NUCLEOTIDE SEQUENCE [LARGE SCALE GENOMIC DNA]</scope>
    <source>
        <strain evidence="2 3">JW1</strain>
    </source>
</reference>
<gene>
    <name evidence="2" type="ORF">BET10_19965</name>
</gene>
<dbReference type="Pfam" id="PF11205">
    <property type="entry name" value="DUF2987"/>
    <property type="match status" value="1"/>
</dbReference>
<keyword evidence="1" id="KW-0732">Signal</keyword>
<name>A0A1S1MLF0_9GAMM</name>
<keyword evidence="3" id="KW-1185">Reference proteome</keyword>
<proteinExistence type="predicted"/>
<dbReference type="InterPro" id="IPR021370">
    <property type="entry name" value="DUF2987"/>
</dbReference>
<dbReference type="STRING" id="1859457.BET10_19965"/>
<comment type="caution">
    <text evidence="2">The sequence shown here is derived from an EMBL/GenBank/DDBJ whole genome shotgun (WGS) entry which is preliminary data.</text>
</comment>
<dbReference type="EMBL" id="MKJU01000031">
    <property type="protein sequence ID" value="OHU88353.1"/>
    <property type="molecule type" value="Genomic_DNA"/>
</dbReference>
<protein>
    <recommendedName>
        <fullName evidence="4">DUF2987 domain-containing protein</fullName>
    </recommendedName>
</protein>
<accession>A0A1S1MLF0</accession>
<dbReference type="AlphaFoldDB" id="A0A1S1MLF0"/>
<evidence type="ECO:0000256" key="1">
    <source>
        <dbReference type="SAM" id="SignalP"/>
    </source>
</evidence>
<evidence type="ECO:0000313" key="2">
    <source>
        <dbReference type="EMBL" id="OHU88353.1"/>
    </source>
</evidence>
<evidence type="ECO:0008006" key="4">
    <source>
        <dbReference type="Google" id="ProtNLM"/>
    </source>
</evidence>
<sequence>MLMKNSCFVLLTLLAFVGGSANAKEFVVSYDGFYDRLKVVEKGNFEFARVNFYIVDIATLEPCKVKKGEIVTENSSSPLTYTNQAQLLLPYDKQLDKDKAVVVIEPENPNHDCQLKFQIEADHFSAKNLNKADIYQLHSEFNELLSDLSGFFVSKLMGFLLPEQKGVKITFSRPVTFDDPQVQCAQSNCTFEVNDAWQDAPQMFNSPNATVDIVQVTPWISK</sequence>
<feature type="chain" id="PRO_5010163894" description="DUF2987 domain-containing protein" evidence="1">
    <location>
        <begin position="24"/>
        <end position="222"/>
    </location>
</feature>
<organism evidence="2 3">
    <name type="scientific">Pseudoalteromonas amylolytica</name>
    <dbReference type="NCBI Taxonomy" id="1859457"/>
    <lineage>
        <taxon>Bacteria</taxon>
        <taxon>Pseudomonadati</taxon>
        <taxon>Pseudomonadota</taxon>
        <taxon>Gammaproteobacteria</taxon>
        <taxon>Alteromonadales</taxon>
        <taxon>Pseudoalteromonadaceae</taxon>
        <taxon>Pseudoalteromonas</taxon>
    </lineage>
</organism>
<dbReference type="Proteomes" id="UP000179786">
    <property type="component" value="Unassembled WGS sequence"/>
</dbReference>
<feature type="signal peptide" evidence="1">
    <location>
        <begin position="1"/>
        <end position="23"/>
    </location>
</feature>